<dbReference type="InterPro" id="IPR051609">
    <property type="entry name" value="NmrA/Isoflavone_reductase-like"/>
</dbReference>
<keyword evidence="2" id="KW-0521">NADP</keyword>
<evidence type="ECO:0000256" key="1">
    <source>
        <dbReference type="ARBA" id="ARBA00005725"/>
    </source>
</evidence>
<dbReference type="Pfam" id="PF13460">
    <property type="entry name" value="NAD_binding_10"/>
    <property type="match status" value="1"/>
</dbReference>
<comment type="similarity">
    <text evidence="1">Belongs to the NmrA-type oxidoreductase family. Isoflavone reductase subfamily.</text>
</comment>
<sequence>MSQTFVKKVAIVGAAGTVGKHIVAALLKTGKHEVTAISRADSKAATLDGVKVARVDYDEPLALVDALRSQDVLIITMAVTAPRDTEGKLVKAAADAGVPFVLPNFWGPDGEKREQLGTDIMLGLRERATVKQIEDLGASAWIGMVTSFWYEMSLAGPVAFGMDYKNRKWTFYDDGEAKINVITLPQSGKAVAALLSLPIESSTSPSLSKYKNKPVYTASFCVSQRDMFASVLRVSGTKPEDWQIEHEASSKRFADGKKQFEGGDVVGFAKLLYARVFYPDGSGNYEASRGLENDVLGLAKEDIDEFTKLAIQRVESGARYGN</sequence>
<keyword evidence="6" id="KW-1185">Reference proteome</keyword>
<dbReference type="PANTHER" id="PTHR47706:SF7">
    <property type="entry name" value="CIPA-LIKE, PUTATIVE (AFU_ORTHOLOGUE AFUA_1G01630)-RELATED"/>
    <property type="match status" value="1"/>
</dbReference>
<evidence type="ECO:0000256" key="2">
    <source>
        <dbReference type="ARBA" id="ARBA00022857"/>
    </source>
</evidence>
<dbReference type="EMBL" id="JARVKF010000002">
    <property type="protein sequence ID" value="KAK9426343.1"/>
    <property type="molecule type" value="Genomic_DNA"/>
</dbReference>
<dbReference type="Gene3D" id="3.40.50.720">
    <property type="entry name" value="NAD(P)-binding Rossmann-like Domain"/>
    <property type="match status" value="1"/>
</dbReference>
<dbReference type="Gene3D" id="3.90.25.10">
    <property type="entry name" value="UDP-galactose 4-epimerase, domain 1"/>
    <property type="match status" value="1"/>
</dbReference>
<evidence type="ECO:0000256" key="3">
    <source>
        <dbReference type="ARBA" id="ARBA00023002"/>
    </source>
</evidence>
<accession>A0ABR2VIA2</accession>
<feature type="domain" description="NAD(P)-binding" evidence="4">
    <location>
        <begin position="13"/>
        <end position="100"/>
    </location>
</feature>
<reference evidence="5 6" key="1">
    <citation type="journal article" date="2024" name="J. Plant Pathol.">
        <title>Sequence and assembly of the genome of Seiridium unicorne, isolate CBS 538.82, causal agent of cypress canker disease.</title>
        <authorList>
            <person name="Scali E."/>
            <person name="Rocca G.D."/>
            <person name="Danti R."/>
            <person name="Garbelotto M."/>
            <person name="Barberini S."/>
            <person name="Baroncelli R."/>
            <person name="Emiliani G."/>
        </authorList>
    </citation>
    <scope>NUCLEOTIDE SEQUENCE [LARGE SCALE GENOMIC DNA]</scope>
    <source>
        <strain evidence="5 6">BM-138-508</strain>
    </source>
</reference>
<protein>
    <submittedName>
        <fullName evidence="5">CipA protein</fullName>
    </submittedName>
</protein>
<proteinExistence type="inferred from homology"/>
<evidence type="ECO:0000313" key="6">
    <source>
        <dbReference type="Proteomes" id="UP001408356"/>
    </source>
</evidence>
<dbReference type="SUPFAM" id="SSF51735">
    <property type="entry name" value="NAD(P)-binding Rossmann-fold domains"/>
    <property type="match status" value="1"/>
</dbReference>
<organism evidence="5 6">
    <name type="scientific">Seiridium unicorne</name>
    <dbReference type="NCBI Taxonomy" id="138068"/>
    <lineage>
        <taxon>Eukaryota</taxon>
        <taxon>Fungi</taxon>
        <taxon>Dikarya</taxon>
        <taxon>Ascomycota</taxon>
        <taxon>Pezizomycotina</taxon>
        <taxon>Sordariomycetes</taxon>
        <taxon>Xylariomycetidae</taxon>
        <taxon>Amphisphaeriales</taxon>
        <taxon>Sporocadaceae</taxon>
        <taxon>Seiridium</taxon>
    </lineage>
</organism>
<dbReference type="Proteomes" id="UP001408356">
    <property type="component" value="Unassembled WGS sequence"/>
</dbReference>
<dbReference type="InterPro" id="IPR036291">
    <property type="entry name" value="NAD(P)-bd_dom_sf"/>
</dbReference>
<evidence type="ECO:0000313" key="5">
    <source>
        <dbReference type="EMBL" id="KAK9426343.1"/>
    </source>
</evidence>
<evidence type="ECO:0000259" key="4">
    <source>
        <dbReference type="Pfam" id="PF13460"/>
    </source>
</evidence>
<dbReference type="InterPro" id="IPR016040">
    <property type="entry name" value="NAD(P)-bd_dom"/>
</dbReference>
<keyword evidence="3" id="KW-0560">Oxidoreductase</keyword>
<name>A0ABR2VIA2_9PEZI</name>
<comment type="caution">
    <text evidence="5">The sequence shown here is derived from an EMBL/GenBank/DDBJ whole genome shotgun (WGS) entry which is preliminary data.</text>
</comment>
<dbReference type="PANTHER" id="PTHR47706">
    <property type="entry name" value="NMRA-LIKE FAMILY PROTEIN"/>
    <property type="match status" value="1"/>
</dbReference>
<gene>
    <name evidence="5" type="ORF">SUNI508_02784</name>
</gene>